<keyword evidence="2" id="KW-0902">Two-component regulatory system</keyword>
<name>A0A1I2GAT5_9BACT</name>
<dbReference type="PANTHER" id="PTHR48111:SF1">
    <property type="entry name" value="TWO-COMPONENT RESPONSE REGULATOR ORR33"/>
    <property type="match status" value="1"/>
</dbReference>
<dbReference type="SMART" id="SM00342">
    <property type="entry name" value="HTH_ARAC"/>
    <property type="match status" value="1"/>
</dbReference>
<dbReference type="Proteomes" id="UP000198598">
    <property type="component" value="Unassembled WGS sequence"/>
</dbReference>
<evidence type="ECO:0000256" key="3">
    <source>
        <dbReference type="ARBA" id="ARBA00023015"/>
    </source>
</evidence>
<dbReference type="SUPFAM" id="SSF46689">
    <property type="entry name" value="Homeodomain-like"/>
    <property type="match status" value="1"/>
</dbReference>
<evidence type="ECO:0000256" key="6">
    <source>
        <dbReference type="PROSITE-ProRule" id="PRU00169"/>
    </source>
</evidence>
<accession>A0A1I2GAT5</accession>
<dbReference type="GO" id="GO:0003700">
    <property type="term" value="F:DNA-binding transcription factor activity"/>
    <property type="evidence" value="ECO:0007669"/>
    <property type="project" value="InterPro"/>
</dbReference>
<dbReference type="GO" id="GO:0005829">
    <property type="term" value="C:cytosol"/>
    <property type="evidence" value="ECO:0007669"/>
    <property type="project" value="TreeGrafter"/>
</dbReference>
<gene>
    <name evidence="9" type="ORF">SAMN05216167_13053</name>
</gene>
<dbReference type="InterPro" id="IPR018062">
    <property type="entry name" value="HTH_AraC-typ_CS"/>
</dbReference>
<keyword evidence="10" id="KW-1185">Reference proteome</keyword>
<dbReference type="PROSITE" id="PS01124">
    <property type="entry name" value="HTH_ARAC_FAMILY_2"/>
    <property type="match status" value="1"/>
</dbReference>
<evidence type="ECO:0000256" key="4">
    <source>
        <dbReference type="ARBA" id="ARBA00023125"/>
    </source>
</evidence>
<dbReference type="InterPro" id="IPR011006">
    <property type="entry name" value="CheY-like_superfamily"/>
</dbReference>
<dbReference type="Gene3D" id="1.10.10.60">
    <property type="entry name" value="Homeodomain-like"/>
    <property type="match status" value="1"/>
</dbReference>
<dbReference type="SMART" id="SM00448">
    <property type="entry name" value="REC"/>
    <property type="match status" value="1"/>
</dbReference>
<dbReference type="InterPro" id="IPR039420">
    <property type="entry name" value="WalR-like"/>
</dbReference>
<organism evidence="9 10">
    <name type="scientific">Spirosoma endophyticum</name>
    <dbReference type="NCBI Taxonomy" id="662367"/>
    <lineage>
        <taxon>Bacteria</taxon>
        <taxon>Pseudomonadati</taxon>
        <taxon>Bacteroidota</taxon>
        <taxon>Cytophagia</taxon>
        <taxon>Cytophagales</taxon>
        <taxon>Cytophagaceae</taxon>
        <taxon>Spirosoma</taxon>
    </lineage>
</organism>
<evidence type="ECO:0000256" key="2">
    <source>
        <dbReference type="ARBA" id="ARBA00023012"/>
    </source>
</evidence>
<keyword evidence="4 9" id="KW-0238">DNA-binding</keyword>
<evidence type="ECO:0000259" key="8">
    <source>
        <dbReference type="PROSITE" id="PS50110"/>
    </source>
</evidence>
<dbReference type="InterPro" id="IPR009057">
    <property type="entry name" value="Homeodomain-like_sf"/>
</dbReference>
<keyword evidence="5" id="KW-0804">Transcription</keyword>
<feature type="domain" description="Response regulatory" evidence="8">
    <location>
        <begin position="3"/>
        <end position="119"/>
    </location>
</feature>
<feature type="domain" description="HTH araC/xylS-type" evidence="7">
    <location>
        <begin position="145"/>
        <end position="244"/>
    </location>
</feature>
<dbReference type="EMBL" id="FOLQ01000030">
    <property type="protein sequence ID" value="SFF13866.1"/>
    <property type="molecule type" value="Genomic_DNA"/>
</dbReference>
<dbReference type="RefSeq" id="WP_093834226.1">
    <property type="nucleotide sequence ID" value="NZ_FOLQ01000030.1"/>
</dbReference>
<dbReference type="InterPro" id="IPR001789">
    <property type="entry name" value="Sig_transdc_resp-reg_receiver"/>
</dbReference>
<sequence>MAKILVVEDDLQLRENISEQLELSNHEVKTAPDGIRAFELLPSFLPNLILCDVMMPNMDGIAFIRATNRHALYRSIPVIFITARVTEQDKLLGLEEGAVDYLFKPFLQKELLLKVNNITRGQTELVLHQLEQAAAHQETEIQFIKRFSELLEQHARNPSLTADKLSLEMNMSLSAMQRNLKKYLRRNFSELLKDHRLRKATAFLLETDYSLQQIADRCGFGSLSYFSFSFKEANGESPLRFRQQHRPKTALPNQ</sequence>
<dbReference type="Pfam" id="PF12833">
    <property type="entry name" value="HTH_18"/>
    <property type="match status" value="1"/>
</dbReference>
<dbReference type="PROSITE" id="PS50110">
    <property type="entry name" value="RESPONSE_REGULATORY"/>
    <property type="match status" value="1"/>
</dbReference>
<evidence type="ECO:0000313" key="10">
    <source>
        <dbReference type="Proteomes" id="UP000198598"/>
    </source>
</evidence>
<reference evidence="9 10" key="1">
    <citation type="submission" date="2016-10" db="EMBL/GenBank/DDBJ databases">
        <authorList>
            <person name="de Groot N.N."/>
        </authorList>
    </citation>
    <scope>NUCLEOTIDE SEQUENCE [LARGE SCALE GENOMIC DNA]</scope>
    <source>
        <strain evidence="9 10">DSM 26130</strain>
    </source>
</reference>
<evidence type="ECO:0000256" key="5">
    <source>
        <dbReference type="ARBA" id="ARBA00023163"/>
    </source>
</evidence>
<dbReference type="PROSITE" id="PS00041">
    <property type="entry name" value="HTH_ARAC_FAMILY_1"/>
    <property type="match status" value="1"/>
</dbReference>
<proteinExistence type="predicted"/>
<dbReference type="CDD" id="cd17574">
    <property type="entry name" value="REC_OmpR"/>
    <property type="match status" value="1"/>
</dbReference>
<evidence type="ECO:0000313" key="9">
    <source>
        <dbReference type="EMBL" id="SFF13866.1"/>
    </source>
</evidence>
<dbReference type="GO" id="GO:0032993">
    <property type="term" value="C:protein-DNA complex"/>
    <property type="evidence" value="ECO:0007669"/>
    <property type="project" value="TreeGrafter"/>
</dbReference>
<dbReference type="Gene3D" id="3.40.50.2300">
    <property type="match status" value="1"/>
</dbReference>
<protein>
    <submittedName>
        <fullName evidence="9">DNA-binding response regulator, OmpR family, contains REC and winged-helix (WHTH) domain</fullName>
    </submittedName>
</protein>
<dbReference type="PANTHER" id="PTHR48111">
    <property type="entry name" value="REGULATOR OF RPOS"/>
    <property type="match status" value="1"/>
</dbReference>
<dbReference type="InterPro" id="IPR018060">
    <property type="entry name" value="HTH_AraC"/>
</dbReference>
<dbReference type="Pfam" id="PF00072">
    <property type="entry name" value="Response_reg"/>
    <property type="match status" value="1"/>
</dbReference>
<dbReference type="AlphaFoldDB" id="A0A1I2GAT5"/>
<keyword evidence="1 6" id="KW-0597">Phosphoprotein</keyword>
<evidence type="ECO:0000259" key="7">
    <source>
        <dbReference type="PROSITE" id="PS01124"/>
    </source>
</evidence>
<keyword evidence="3" id="KW-0805">Transcription regulation</keyword>
<dbReference type="STRING" id="662367.SAMN05216167_13053"/>
<dbReference type="OrthoDB" id="9809670at2"/>
<dbReference type="GO" id="GO:0000976">
    <property type="term" value="F:transcription cis-regulatory region binding"/>
    <property type="evidence" value="ECO:0007669"/>
    <property type="project" value="TreeGrafter"/>
</dbReference>
<dbReference type="GO" id="GO:0000156">
    <property type="term" value="F:phosphorelay response regulator activity"/>
    <property type="evidence" value="ECO:0007669"/>
    <property type="project" value="TreeGrafter"/>
</dbReference>
<evidence type="ECO:0000256" key="1">
    <source>
        <dbReference type="ARBA" id="ARBA00022553"/>
    </source>
</evidence>
<dbReference type="SUPFAM" id="SSF52172">
    <property type="entry name" value="CheY-like"/>
    <property type="match status" value="1"/>
</dbReference>
<feature type="modified residue" description="4-aspartylphosphate" evidence="6">
    <location>
        <position position="52"/>
    </location>
</feature>